<keyword evidence="3" id="KW-0663">Pyridoxal phosphate</keyword>
<name>A0AAW0ZYX3_9HYME</name>
<feature type="domain" description="Aromatic amino acid beta-eliminating lyase/threonine aldolase" evidence="6">
    <location>
        <begin position="21"/>
        <end position="305"/>
    </location>
</feature>
<dbReference type="SUPFAM" id="SSF53383">
    <property type="entry name" value="PLP-dependent transferases"/>
    <property type="match status" value="1"/>
</dbReference>
<accession>A0AAW0ZYX3</accession>
<protein>
    <recommendedName>
        <fullName evidence="6">Aromatic amino acid beta-eliminating lyase/threonine aldolase domain-containing protein</fullName>
    </recommendedName>
</protein>
<dbReference type="Gene3D" id="3.90.1150.10">
    <property type="entry name" value="Aspartate Aminotransferase, domain 1"/>
    <property type="match status" value="1"/>
</dbReference>
<dbReference type="InterPro" id="IPR015424">
    <property type="entry name" value="PyrdxlP-dep_Trfase"/>
</dbReference>
<evidence type="ECO:0000256" key="5">
    <source>
        <dbReference type="PIRSR" id="PIRSR017617-1"/>
    </source>
</evidence>
<gene>
    <name evidence="7" type="ORF">QLX08_005304</name>
</gene>
<dbReference type="PIRSF" id="PIRSF017617">
    <property type="entry name" value="Thr_aldolase"/>
    <property type="match status" value="1"/>
</dbReference>
<dbReference type="PANTHER" id="PTHR48097">
    <property type="entry name" value="L-THREONINE ALDOLASE-RELATED"/>
    <property type="match status" value="1"/>
</dbReference>
<comment type="cofactor">
    <cofactor evidence="1">
        <name>pyridoxal 5'-phosphate</name>
        <dbReference type="ChEBI" id="CHEBI:597326"/>
    </cofactor>
</comment>
<comment type="similarity">
    <text evidence="2">Belongs to the threonine aldolase family.</text>
</comment>
<dbReference type="GO" id="GO:0005829">
    <property type="term" value="C:cytosol"/>
    <property type="evidence" value="ECO:0007669"/>
    <property type="project" value="TreeGrafter"/>
</dbReference>
<comment type="caution">
    <text evidence="7">The sequence shown here is derived from an EMBL/GenBank/DDBJ whole genome shotgun (WGS) entry which is preliminary data.</text>
</comment>
<evidence type="ECO:0000256" key="2">
    <source>
        <dbReference type="ARBA" id="ARBA00006966"/>
    </source>
</evidence>
<dbReference type="Gene3D" id="3.40.640.10">
    <property type="entry name" value="Type I PLP-dependent aspartate aminotransferase-like (Major domain)"/>
    <property type="match status" value="1"/>
</dbReference>
<dbReference type="InterPro" id="IPR015421">
    <property type="entry name" value="PyrdxlP-dep_Trfase_major"/>
</dbReference>
<dbReference type="InterPro" id="IPR015422">
    <property type="entry name" value="PyrdxlP-dep_Trfase_small"/>
</dbReference>
<dbReference type="AlphaFoldDB" id="A0AAW0ZYX3"/>
<dbReference type="GO" id="GO:0008732">
    <property type="term" value="F:L-allo-threonine aldolase activity"/>
    <property type="evidence" value="ECO:0007669"/>
    <property type="project" value="TreeGrafter"/>
</dbReference>
<keyword evidence="4" id="KW-0456">Lyase</keyword>
<keyword evidence="8" id="KW-1185">Reference proteome</keyword>
<dbReference type="Proteomes" id="UP001432146">
    <property type="component" value="Unassembled WGS sequence"/>
</dbReference>
<dbReference type="Pfam" id="PF01212">
    <property type="entry name" value="Beta_elim_lyase"/>
    <property type="match status" value="1"/>
</dbReference>
<dbReference type="InterPro" id="IPR001597">
    <property type="entry name" value="ArAA_b-elim_lyase/Thr_aldolase"/>
</dbReference>
<dbReference type="FunFam" id="3.40.640.10:FF:000030">
    <property type="entry name" value="Low-specificity L-threonine aldolase"/>
    <property type="match status" value="1"/>
</dbReference>
<organism evidence="7 8">
    <name type="scientific">Tetragonisca angustula</name>
    <dbReference type="NCBI Taxonomy" id="166442"/>
    <lineage>
        <taxon>Eukaryota</taxon>
        <taxon>Metazoa</taxon>
        <taxon>Ecdysozoa</taxon>
        <taxon>Arthropoda</taxon>
        <taxon>Hexapoda</taxon>
        <taxon>Insecta</taxon>
        <taxon>Pterygota</taxon>
        <taxon>Neoptera</taxon>
        <taxon>Endopterygota</taxon>
        <taxon>Hymenoptera</taxon>
        <taxon>Apocrita</taxon>
        <taxon>Aculeata</taxon>
        <taxon>Apoidea</taxon>
        <taxon>Anthophila</taxon>
        <taxon>Apidae</taxon>
        <taxon>Tetragonisca</taxon>
    </lineage>
</organism>
<evidence type="ECO:0000313" key="8">
    <source>
        <dbReference type="Proteomes" id="UP001432146"/>
    </source>
</evidence>
<dbReference type="GO" id="GO:0006545">
    <property type="term" value="P:glycine biosynthetic process"/>
    <property type="evidence" value="ECO:0007669"/>
    <property type="project" value="TreeGrafter"/>
</dbReference>
<dbReference type="GO" id="GO:0006567">
    <property type="term" value="P:L-threonine catabolic process"/>
    <property type="evidence" value="ECO:0007669"/>
    <property type="project" value="TreeGrafter"/>
</dbReference>
<evidence type="ECO:0000256" key="1">
    <source>
        <dbReference type="ARBA" id="ARBA00001933"/>
    </source>
</evidence>
<dbReference type="PANTHER" id="PTHR48097:SF9">
    <property type="entry name" value="L-THREONINE ALDOLASE"/>
    <property type="match status" value="1"/>
</dbReference>
<dbReference type="EMBL" id="JAWNGG020000089">
    <property type="protein sequence ID" value="KAK9302815.1"/>
    <property type="molecule type" value="Genomic_DNA"/>
</dbReference>
<evidence type="ECO:0000259" key="6">
    <source>
        <dbReference type="Pfam" id="PF01212"/>
    </source>
</evidence>
<proteinExistence type="inferred from homology"/>
<reference evidence="7 8" key="1">
    <citation type="submission" date="2024-05" db="EMBL/GenBank/DDBJ databases">
        <title>The nuclear and mitochondrial genome assemblies of Tetragonisca angustula (Apidae: Meliponini), a tiny yet remarkable pollinator in the Neotropics.</title>
        <authorList>
            <person name="Ferrari R."/>
            <person name="Ricardo P.C."/>
            <person name="Dias F.C."/>
            <person name="Araujo N.S."/>
            <person name="Soares D.O."/>
            <person name="Zhou Q.-S."/>
            <person name="Zhu C.-D."/>
            <person name="Coutinho L."/>
            <person name="Airas M.C."/>
            <person name="Batista T.M."/>
        </authorList>
    </citation>
    <scope>NUCLEOTIDE SEQUENCE [LARGE SCALE GENOMIC DNA]</scope>
    <source>
        <strain evidence="7">ASF017062</strain>
        <tissue evidence="7">Abdomen</tissue>
    </source>
</reference>
<evidence type="ECO:0000256" key="4">
    <source>
        <dbReference type="ARBA" id="ARBA00023239"/>
    </source>
</evidence>
<dbReference type="NCBIfam" id="NF041359">
    <property type="entry name" value="GntG_guanitoxin"/>
    <property type="match status" value="1"/>
</dbReference>
<sequence length="375" mass="41194">MYYDKNSSNISYNQEKVNIVDLRSDTLTKPTQKMREALSNAEVGDDVFCEDSTVKVLQETTAKMVGMEDALFVCSGTMGNLIAIMNHCNVRGSEAYCGDSAHILLHEQTGAAQIAGVNLRPLRNNIDGTFDLCELQSKLRHDRDHEPISKLVLVENTINGKIVPQSWLKELISFCKKYNLKLHMDGARLWNASVGSGIPAKEIVSGFDSVTFCLSKGLGAPIGSLLCGTKQFITNARRIRKVLGGGMRQVGVLAAAGLVALEHIPNLVNDHKRAYAFASAINEIRSSVFSVDLNVVQTNMVFINVDSNIVNASKFANCLREIDGSEDDQVIVKCLALSDSFVRFVFSLEITDDDLMLATKKVTNVIRKLDSKLCL</sequence>
<feature type="modified residue" description="N6-(pyridoxal phosphate)lysine" evidence="5">
    <location>
        <position position="216"/>
    </location>
</feature>
<evidence type="ECO:0000313" key="7">
    <source>
        <dbReference type="EMBL" id="KAK9302815.1"/>
    </source>
</evidence>
<evidence type="ECO:0000256" key="3">
    <source>
        <dbReference type="ARBA" id="ARBA00022898"/>
    </source>
</evidence>
<dbReference type="InterPro" id="IPR023603">
    <property type="entry name" value="Low_specificity_L-TA-like"/>
</dbReference>